<organism evidence="1 2">
    <name type="scientific">Anaerosolibacter carboniphilus</name>
    <dbReference type="NCBI Taxonomy" id="1417629"/>
    <lineage>
        <taxon>Bacteria</taxon>
        <taxon>Bacillati</taxon>
        <taxon>Bacillota</taxon>
        <taxon>Clostridia</taxon>
        <taxon>Peptostreptococcales</taxon>
        <taxon>Thermotaleaceae</taxon>
        <taxon>Anaerosolibacter</taxon>
    </lineage>
</organism>
<dbReference type="EMBL" id="JACHEN010000034">
    <property type="protein sequence ID" value="MBB6218164.1"/>
    <property type="molecule type" value="Genomic_DNA"/>
</dbReference>
<comment type="caution">
    <text evidence="1">The sequence shown here is derived from an EMBL/GenBank/DDBJ whole genome shotgun (WGS) entry which is preliminary data.</text>
</comment>
<dbReference type="AlphaFoldDB" id="A0A841KX08"/>
<protein>
    <submittedName>
        <fullName evidence="1">Uncharacterized protein</fullName>
    </submittedName>
</protein>
<sequence>MIGISETAKPKTKEQMANELIQVLVDTGELEPGEELTDEKRERLLKMVRKAIELSKL</sequence>
<accession>A0A841KX08</accession>
<evidence type="ECO:0000313" key="2">
    <source>
        <dbReference type="Proteomes" id="UP000579281"/>
    </source>
</evidence>
<keyword evidence="2" id="KW-1185">Reference proteome</keyword>
<evidence type="ECO:0000313" key="1">
    <source>
        <dbReference type="EMBL" id="MBB6218164.1"/>
    </source>
</evidence>
<reference evidence="1 2" key="1">
    <citation type="submission" date="2020-08" db="EMBL/GenBank/DDBJ databases">
        <title>Genomic Encyclopedia of Type Strains, Phase IV (KMG-IV): sequencing the most valuable type-strain genomes for metagenomic binning, comparative biology and taxonomic classification.</title>
        <authorList>
            <person name="Goeker M."/>
        </authorList>
    </citation>
    <scope>NUCLEOTIDE SEQUENCE [LARGE SCALE GENOMIC DNA]</scope>
    <source>
        <strain evidence="1 2">DSM 103526</strain>
    </source>
</reference>
<proteinExistence type="predicted"/>
<gene>
    <name evidence="1" type="ORF">HNQ80_004304</name>
</gene>
<dbReference type="Proteomes" id="UP000579281">
    <property type="component" value="Unassembled WGS sequence"/>
</dbReference>
<name>A0A841KX08_9FIRM</name>